<organism evidence="1 2">
    <name type="scientific">Echria macrotheca</name>
    <dbReference type="NCBI Taxonomy" id="438768"/>
    <lineage>
        <taxon>Eukaryota</taxon>
        <taxon>Fungi</taxon>
        <taxon>Dikarya</taxon>
        <taxon>Ascomycota</taxon>
        <taxon>Pezizomycotina</taxon>
        <taxon>Sordariomycetes</taxon>
        <taxon>Sordariomycetidae</taxon>
        <taxon>Sordariales</taxon>
        <taxon>Schizotheciaceae</taxon>
        <taxon>Echria</taxon>
    </lineage>
</organism>
<evidence type="ECO:0000313" key="1">
    <source>
        <dbReference type="EMBL" id="KAK1752085.1"/>
    </source>
</evidence>
<evidence type="ECO:0000313" key="2">
    <source>
        <dbReference type="Proteomes" id="UP001239445"/>
    </source>
</evidence>
<name>A0AAJ0F8E8_9PEZI</name>
<dbReference type="AlphaFoldDB" id="A0AAJ0F8E8"/>
<accession>A0AAJ0F8E8</accession>
<gene>
    <name evidence="1" type="ORF">QBC47DRAFT_389644</name>
</gene>
<dbReference type="EMBL" id="MU839840">
    <property type="protein sequence ID" value="KAK1752085.1"/>
    <property type="molecule type" value="Genomic_DNA"/>
</dbReference>
<reference evidence="1" key="1">
    <citation type="submission" date="2023-06" db="EMBL/GenBank/DDBJ databases">
        <title>Genome-scale phylogeny and comparative genomics of the fungal order Sordariales.</title>
        <authorList>
            <consortium name="Lawrence Berkeley National Laboratory"/>
            <person name="Hensen N."/>
            <person name="Bonometti L."/>
            <person name="Westerberg I."/>
            <person name="Brannstrom I.O."/>
            <person name="Guillou S."/>
            <person name="Cros-Aarteil S."/>
            <person name="Calhoun S."/>
            <person name="Haridas S."/>
            <person name="Kuo A."/>
            <person name="Mondo S."/>
            <person name="Pangilinan J."/>
            <person name="Riley R."/>
            <person name="Labutti K."/>
            <person name="Andreopoulos B."/>
            <person name="Lipzen A."/>
            <person name="Chen C."/>
            <person name="Yanf M."/>
            <person name="Daum C."/>
            <person name="Ng V."/>
            <person name="Clum A."/>
            <person name="Steindorff A."/>
            <person name="Ohm R."/>
            <person name="Martin F."/>
            <person name="Silar P."/>
            <person name="Natvig D."/>
            <person name="Lalanne C."/>
            <person name="Gautier V."/>
            <person name="Ament-Velasquez S.L."/>
            <person name="Kruys A."/>
            <person name="Hutchinson M.I."/>
            <person name="Powell A.J."/>
            <person name="Barry K."/>
            <person name="Miller A.N."/>
            <person name="Grigoriev I.V."/>
            <person name="Debuchy R."/>
            <person name="Gladieux P."/>
            <person name="Thoren M.H."/>
            <person name="Johannesson H."/>
        </authorList>
    </citation>
    <scope>NUCLEOTIDE SEQUENCE</scope>
    <source>
        <strain evidence="1">PSN4</strain>
    </source>
</reference>
<sequence length="313" mass="35048">MLATIIILCGIGPNGPIASPSPTWASESACLPPLTFRLLDTAPPSLDLSFIGGHRSETRCRQGFCEARGYRRSLSRYIQSLNRHGRTPHLSASRLTNRKYAFPRHEKPPRIRRRYSTRITPGTQGELRCRWRSCRYSARCRLYRLAWLGVGYVSVGGLACRSLDGGSRCGFLAGSWFSWLQGLPADIFALGPNHPILHRRRGQSGIHRSPDRLLVRANFFRRDVGRGGRRGIHRSHVCLLIRAGRAGMHWRLGFFRLSGFQRLPAHVLALGPDRSILLDIPIQLGVRAGLCIPIGKGTPVRGWIYTGLCMPTR</sequence>
<comment type="caution">
    <text evidence="1">The sequence shown here is derived from an EMBL/GenBank/DDBJ whole genome shotgun (WGS) entry which is preliminary data.</text>
</comment>
<proteinExistence type="predicted"/>
<dbReference type="Proteomes" id="UP001239445">
    <property type="component" value="Unassembled WGS sequence"/>
</dbReference>
<keyword evidence="2" id="KW-1185">Reference proteome</keyword>
<protein>
    <submittedName>
        <fullName evidence="1">Uncharacterized protein</fullName>
    </submittedName>
</protein>